<evidence type="ECO:0000313" key="2">
    <source>
        <dbReference type="EMBL" id="KAF6174364.1"/>
    </source>
</evidence>
<keyword evidence="3" id="KW-1185">Reference proteome</keyword>
<gene>
    <name evidence="2" type="ORF">GIB67_027835</name>
</gene>
<dbReference type="AlphaFoldDB" id="A0A7J7P5G2"/>
<dbReference type="EMBL" id="JACGCM010000271">
    <property type="protein sequence ID" value="KAF6174364.1"/>
    <property type="molecule type" value="Genomic_DNA"/>
</dbReference>
<protein>
    <submittedName>
        <fullName evidence="2">Uncharacterized protein</fullName>
    </submittedName>
</protein>
<feature type="compositionally biased region" description="Polar residues" evidence="1">
    <location>
        <begin position="61"/>
        <end position="71"/>
    </location>
</feature>
<feature type="region of interest" description="Disordered" evidence="1">
    <location>
        <begin position="48"/>
        <end position="106"/>
    </location>
</feature>
<evidence type="ECO:0000256" key="1">
    <source>
        <dbReference type="SAM" id="MobiDB-lite"/>
    </source>
</evidence>
<accession>A0A7J7P5G2</accession>
<reference evidence="2 3" key="1">
    <citation type="journal article" date="2020" name="IScience">
        <title>Genome Sequencing of the Endangered Kingdonia uniflora (Circaeasteraceae, Ranunculales) Reveals Potential Mechanisms of Evolutionary Specialization.</title>
        <authorList>
            <person name="Sun Y."/>
            <person name="Deng T."/>
            <person name="Zhang A."/>
            <person name="Moore M.J."/>
            <person name="Landis J.B."/>
            <person name="Lin N."/>
            <person name="Zhang H."/>
            <person name="Zhang X."/>
            <person name="Huang J."/>
            <person name="Zhang X."/>
            <person name="Sun H."/>
            <person name="Wang H."/>
        </authorList>
    </citation>
    <scope>NUCLEOTIDE SEQUENCE [LARGE SCALE GENOMIC DNA]</scope>
    <source>
        <strain evidence="2">TB1705</strain>
        <tissue evidence="2">Leaf</tissue>
    </source>
</reference>
<name>A0A7J7P5G2_9MAGN</name>
<proteinExistence type="predicted"/>
<dbReference type="Proteomes" id="UP000541444">
    <property type="component" value="Unassembled WGS sequence"/>
</dbReference>
<organism evidence="2 3">
    <name type="scientific">Kingdonia uniflora</name>
    <dbReference type="NCBI Taxonomy" id="39325"/>
    <lineage>
        <taxon>Eukaryota</taxon>
        <taxon>Viridiplantae</taxon>
        <taxon>Streptophyta</taxon>
        <taxon>Embryophyta</taxon>
        <taxon>Tracheophyta</taxon>
        <taxon>Spermatophyta</taxon>
        <taxon>Magnoliopsida</taxon>
        <taxon>Ranunculales</taxon>
        <taxon>Circaeasteraceae</taxon>
        <taxon>Kingdonia</taxon>
    </lineage>
</organism>
<evidence type="ECO:0000313" key="3">
    <source>
        <dbReference type="Proteomes" id="UP000541444"/>
    </source>
</evidence>
<sequence length="229" mass="26086">MERGQQNKLINEESCYDGKVALSKRYKASDMESGKDASVLELRMVHTRGNKCQPHEREKINSSSSSPNNRFTTKDLESKQRERRKIRGINQEFSEDDKRLKRAKGSRSRRWEYNSIVRRKLDSSADSHPDIKVDDLKEVDERARLAILQGKEDTSQMADTYAEEEEEEVEMLGVMDSLDGVSPQTVFDNQGDDVELPVDGSEKDEIFDLEGAAPDSIIVRLGQHMMAST</sequence>
<comment type="caution">
    <text evidence="2">The sequence shown here is derived from an EMBL/GenBank/DDBJ whole genome shotgun (WGS) entry which is preliminary data.</text>
</comment>